<dbReference type="FunFam" id="1.20.5.170:FF:000020">
    <property type="entry name" value="BZIP transcription factor"/>
    <property type="match status" value="1"/>
</dbReference>
<dbReference type="Gene3D" id="1.20.5.170">
    <property type="match status" value="1"/>
</dbReference>
<sequence length="156" mass="17893">MSNVPGMMSSGSEPDAQGVNVDEKKRKRMISNRESARRSRMKKQKLLEDLVTEVALLKVQIHKNTNKYEALMQKIVVLESENNALKVQQMELAQYLKNLQLMQTQMELLEFNLMNQPGRTLCDIIVDINEPPKVQSWQCHGSNQPAIMASTEMLNY</sequence>
<dbReference type="PANTHER" id="PTHR45764:SF31">
    <property type="entry name" value="BASIC LEUCINE ZIPPER 1"/>
    <property type="match status" value="1"/>
</dbReference>
<dbReference type="SMART" id="SM00338">
    <property type="entry name" value="BRLZ"/>
    <property type="match status" value="1"/>
</dbReference>
<dbReference type="Proteomes" id="UP000032304">
    <property type="component" value="Chromosome 6"/>
</dbReference>
<dbReference type="InterPro" id="IPR004827">
    <property type="entry name" value="bZIP"/>
</dbReference>
<protein>
    <recommendedName>
        <fullName evidence="8">BZIP domain-containing protein</fullName>
    </recommendedName>
</protein>
<dbReference type="GO" id="GO:0003700">
    <property type="term" value="F:DNA-binding transcription factor activity"/>
    <property type="evidence" value="ECO:0007669"/>
    <property type="project" value="InterPro"/>
</dbReference>
<evidence type="ECO:0000256" key="1">
    <source>
        <dbReference type="ARBA" id="ARBA00004123"/>
    </source>
</evidence>
<evidence type="ECO:0000313" key="9">
    <source>
        <dbReference type="EMBL" id="KJB34719.1"/>
    </source>
</evidence>
<comment type="subcellular location">
    <subcellularLocation>
        <location evidence="1">Nucleus</location>
    </subcellularLocation>
</comment>
<feature type="domain" description="BZIP" evidence="8">
    <location>
        <begin position="22"/>
        <end position="85"/>
    </location>
</feature>
<organism evidence="9 10">
    <name type="scientific">Gossypium raimondii</name>
    <name type="common">Peruvian cotton</name>
    <name type="synonym">Gossypium klotzschianum subsp. raimondii</name>
    <dbReference type="NCBI Taxonomy" id="29730"/>
    <lineage>
        <taxon>Eukaryota</taxon>
        <taxon>Viridiplantae</taxon>
        <taxon>Streptophyta</taxon>
        <taxon>Embryophyta</taxon>
        <taxon>Tracheophyta</taxon>
        <taxon>Spermatophyta</taxon>
        <taxon>Magnoliopsida</taxon>
        <taxon>eudicotyledons</taxon>
        <taxon>Gunneridae</taxon>
        <taxon>Pentapetalae</taxon>
        <taxon>rosids</taxon>
        <taxon>malvids</taxon>
        <taxon>Malvales</taxon>
        <taxon>Malvaceae</taxon>
        <taxon>Malvoideae</taxon>
        <taxon>Gossypium</taxon>
    </lineage>
</organism>
<name>A0A0D2RS20_GOSRA</name>
<dbReference type="CDD" id="cd14702">
    <property type="entry name" value="bZIP_plant_GBF1"/>
    <property type="match status" value="1"/>
</dbReference>
<dbReference type="KEGG" id="gra:105797889"/>
<dbReference type="GO" id="GO:0045893">
    <property type="term" value="P:positive regulation of DNA-templated transcription"/>
    <property type="evidence" value="ECO:0007669"/>
    <property type="project" value="TreeGrafter"/>
</dbReference>
<dbReference type="OrthoDB" id="551672at2759"/>
<dbReference type="EMBL" id="CM001745">
    <property type="protein sequence ID" value="KJB34719.1"/>
    <property type="molecule type" value="Genomic_DNA"/>
</dbReference>
<dbReference type="GO" id="GO:0000976">
    <property type="term" value="F:transcription cis-regulatory region binding"/>
    <property type="evidence" value="ECO:0007669"/>
    <property type="project" value="TreeGrafter"/>
</dbReference>
<keyword evidence="3" id="KW-0238">DNA-binding</keyword>
<gene>
    <name evidence="9" type="ORF">B456_006G079800</name>
</gene>
<accession>A0A0D2RS20</accession>
<dbReference type="GO" id="GO:0005634">
    <property type="term" value="C:nucleus"/>
    <property type="evidence" value="ECO:0007669"/>
    <property type="project" value="UniProtKB-SubCell"/>
</dbReference>
<evidence type="ECO:0000256" key="7">
    <source>
        <dbReference type="SAM" id="MobiDB-lite"/>
    </source>
</evidence>
<feature type="region of interest" description="Disordered" evidence="7">
    <location>
        <begin position="1"/>
        <end position="41"/>
    </location>
</feature>
<dbReference type="PANTHER" id="PTHR45764">
    <property type="entry name" value="BZIP TRANSCRIPTION FACTOR 44"/>
    <property type="match status" value="1"/>
</dbReference>
<feature type="coiled-coil region" evidence="6">
    <location>
        <begin position="61"/>
        <end position="112"/>
    </location>
</feature>
<evidence type="ECO:0000259" key="8">
    <source>
        <dbReference type="PROSITE" id="PS50217"/>
    </source>
</evidence>
<keyword evidence="4" id="KW-0804">Transcription</keyword>
<dbReference type="PROSITE" id="PS00036">
    <property type="entry name" value="BZIP_BASIC"/>
    <property type="match status" value="1"/>
</dbReference>
<keyword evidence="2" id="KW-0805">Transcription regulation</keyword>
<keyword evidence="10" id="KW-1185">Reference proteome</keyword>
<dbReference type="AlphaFoldDB" id="A0A0D2RS20"/>
<dbReference type="InterPro" id="IPR046347">
    <property type="entry name" value="bZIP_sf"/>
</dbReference>
<dbReference type="GO" id="GO:0046982">
    <property type="term" value="F:protein heterodimerization activity"/>
    <property type="evidence" value="ECO:0007669"/>
    <property type="project" value="UniProtKB-ARBA"/>
</dbReference>
<dbReference type="InterPro" id="IPR045314">
    <property type="entry name" value="bZIP_plant_GBF1"/>
</dbReference>
<evidence type="ECO:0000256" key="2">
    <source>
        <dbReference type="ARBA" id="ARBA00023015"/>
    </source>
</evidence>
<evidence type="ECO:0000256" key="5">
    <source>
        <dbReference type="ARBA" id="ARBA00023242"/>
    </source>
</evidence>
<evidence type="ECO:0000256" key="6">
    <source>
        <dbReference type="SAM" id="Coils"/>
    </source>
</evidence>
<evidence type="ECO:0000256" key="4">
    <source>
        <dbReference type="ARBA" id="ARBA00023163"/>
    </source>
</evidence>
<proteinExistence type="predicted"/>
<reference evidence="9 10" key="1">
    <citation type="journal article" date="2012" name="Nature">
        <title>Repeated polyploidization of Gossypium genomes and the evolution of spinnable cotton fibres.</title>
        <authorList>
            <person name="Paterson A.H."/>
            <person name="Wendel J.F."/>
            <person name="Gundlach H."/>
            <person name="Guo H."/>
            <person name="Jenkins J."/>
            <person name="Jin D."/>
            <person name="Llewellyn D."/>
            <person name="Showmaker K.C."/>
            <person name="Shu S."/>
            <person name="Udall J."/>
            <person name="Yoo M.J."/>
            <person name="Byers R."/>
            <person name="Chen W."/>
            <person name="Doron-Faigenboim A."/>
            <person name="Duke M.V."/>
            <person name="Gong L."/>
            <person name="Grimwood J."/>
            <person name="Grover C."/>
            <person name="Grupp K."/>
            <person name="Hu G."/>
            <person name="Lee T.H."/>
            <person name="Li J."/>
            <person name="Lin L."/>
            <person name="Liu T."/>
            <person name="Marler B.S."/>
            <person name="Page J.T."/>
            <person name="Roberts A.W."/>
            <person name="Romanel E."/>
            <person name="Sanders W.S."/>
            <person name="Szadkowski E."/>
            <person name="Tan X."/>
            <person name="Tang H."/>
            <person name="Xu C."/>
            <person name="Wang J."/>
            <person name="Wang Z."/>
            <person name="Zhang D."/>
            <person name="Zhang L."/>
            <person name="Ashrafi H."/>
            <person name="Bedon F."/>
            <person name="Bowers J.E."/>
            <person name="Brubaker C.L."/>
            <person name="Chee P.W."/>
            <person name="Das S."/>
            <person name="Gingle A.R."/>
            <person name="Haigler C.H."/>
            <person name="Harker D."/>
            <person name="Hoffmann L.V."/>
            <person name="Hovav R."/>
            <person name="Jones D.C."/>
            <person name="Lemke C."/>
            <person name="Mansoor S."/>
            <person name="ur Rahman M."/>
            <person name="Rainville L.N."/>
            <person name="Rambani A."/>
            <person name="Reddy U.K."/>
            <person name="Rong J.K."/>
            <person name="Saranga Y."/>
            <person name="Scheffler B.E."/>
            <person name="Scheffler J.A."/>
            <person name="Stelly D.M."/>
            <person name="Triplett B.A."/>
            <person name="Van Deynze A."/>
            <person name="Vaslin M.F."/>
            <person name="Waghmare V.N."/>
            <person name="Walford S.A."/>
            <person name="Wright R.J."/>
            <person name="Zaki E.A."/>
            <person name="Zhang T."/>
            <person name="Dennis E.S."/>
            <person name="Mayer K.F."/>
            <person name="Peterson D.G."/>
            <person name="Rokhsar D.S."/>
            <person name="Wang X."/>
            <person name="Schmutz J."/>
        </authorList>
    </citation>
    <scope>NUCLEOTIDE SEQUENCE [LARGE SCALE GENOMIC DNA]</scope>
</reference>
<dbReference type="STRING" id="29730.A0A0D2RS20"/>
<dbReference type="SUPFAM" id="SSF57959">
    <property type="entry name" value="Leucine zipper domain"/>
    <property type="match status" value="1"/>
</dbReference>
<keyword evidence="6" id="KW-0175">Coiled coil</keyword>
<evidence type="ECO:0000313" key="10">
    <source>
        <dbReference type="Proteomes" id="UP000032304"/>
    </source>
</evidence>
<keyword evidence="5" id="KW-0539">Nucleus</keyword>
<dbReference type="eggNOG" id="ENOG502ST3N">
    <property type="taxonomic scope" value="Eukaryota"/>
</dbReference>
<dbReference type="Pfam" id="PF00170">
    <property type="entry name" value="bZIP_1"/>
    <property type="match status" value="1"/>
</dbReference>
<evidence type="ECO:0000256" key="3">
    <source>
        <dbReference type="ARBA" id="ARBA00023125"/>
    </source>
</evidence>
<dbReference type="PROSITE" id="PS50217">
    <property type="entry name" value="BZIP"/>
    <property type="match status" value="1"/>
</dbReference>
<dbReference type="OMA" id="LESWQCH"/>
<dbReference type="Gramene" id="KJB34719">
    <property type="protein sequence ID" value="KJB34719"/>
    <property type="gene ID" value="B456_006G079800"/>
</dbReference>